<gene>
    <name evidence="2" type="ORF">DR999_PMT15818</name>
</gene>
<proteinExistence type="predicted"/>
<name>A0A4D9E117_9SAUR</name>
<evidence type="ECO:0000256" key="1">
    <source>
        <dbReference type="SAM" id="MobiDB-lite"/>
    </source>
</evidence>
<keyword evidence="2" id="KW-0675">Receptor</keyword>
<dbReference type="AlphaFoldDB" id="A0A4D9E117"/>
<comment type="caution">
    <text evidence="2">The sequence shown here is derived from an EMBL/GenBank/DDBJ whole genome shotgun (WGS) entry which is preliminary data.</text>
</comment>
<keyword evidence="3" id="KW-1185">Reference proteome</keyword>
<evidence type="ECO:0000313" key="3">
    <source>
        <dbReference type="Proteomes" id="UP000297703"/>
    </source>
</evidence>
<feature type="region of interest" description="Disordered" evidence="1">
    <location>
        <begin position="51"/>
        <end position="78"/>
    </location>
</feature>
<reference evidence="2 3" key="2">
    <citation type="submission" date="2019-04" db="EMBL/GenBank/DDBJ databases">
        <title>The genome sequence of big-headed turtle.</title>
        <authorList>
            <person name="Gong S."/>
        </authorList>
    </citation>
    <scope>NUCLEOTIDE SEQUENCE [LARGE SCALE GENOMIC DNA]</scope>
    <source>
        <strain evidence="2">DO16091913</strain>
        <tissue evidence="2">Muscle</tissue>
    </source>
</reference>
<protein>
    <submittedName>
        <fullName evidence="2">Netrin receptor UNC5A</fullName>
    </submittedName>
</protein>
<organism evidence="2 3">
    <name type="scientific">Platysternon megacephalum</name>
    <name type="common">big-headed turtle</name>
    <dbReference type="NCBI Taxonomy" id="55544"/>
    <lineage>
        <taxon>Eukaryota</taxon>
        <taxon>Metazoa</taxon>
        <taxon>Chordata</taxon>
        <taxon>Craniata</taxon>
        <taxon>Vertebrata</taxon>
        <taxon>Euteleostomi</taxon>
        <taxon>Archelosauria</taxon>
        <taxon>Testudinata</taxon>
        <taxon>Testudines</taxon>
        <taxon>Cryptodira</taxon>
        <taxon>Durocryptodira</taxon>
        <taxon>Testudinoidea</taxon>
        <taxon>Platysternidae</taxon>
        <taxon>Platysternon</taxon>
    </lineage>
</organism>
<feature type="compositionally biased region" description="Basic residues" evidence="1">
    <location>
        <begin position="53"/>
        <end position="68"/>
    </location>
</feature>
<accession>A0A4D9E117</accession>
<dbReference type="Proteomes" id="UP000297703">
    <property type="component" value="Unassembled WGS sequence"/>
</dbReference>
<sequence length="103" mass="11709">MAARCMQHVNHTFSKAGLEGNTEEERVASHLQNIFKYLPLYAKARIHGFAGPRRIHRPGPRSHCHKHSPSREWTDQPRPAPLPLLTSHLCAAEPRLGLVHRLN</sequence>
<dbReference type="EMBL" id="QXTE01000205">
    <property type="protein sequence ID" value="TFK01922.1"/>
    <property type="molecule type" value="Genomic_DNA"/>
</dbReference>
<reference evidence="2 3" key="1">
    <citation type="submission" date="2019-04" db="EMBL/GenBank/DDBJ databases">
        <title>Draft genome of the big-headed turtle Platysternon megacephalum.</title>
        <authorList>
            <person name="Gong S."/>
        </authorList>
    </citation>
    <scope>NUCLEOTIDE SEQUENCE [LARGE SCALE GENOMIC DNA]</scope>
    <source>
        <strain evidence="2">DO16091913</strain>
        <tissue evidence="2">Muscle</tissue>
    </source>
</reference>
<evidence type="ECO:0000313" key="2">
    <source>
        <dbReference type="EMBL" id="TFK01922.1"/>
    </source>
</evidence>